<dbReference type="InterPro" id="IPR009072">
    <property type="entry name" value="Histone-fold"/>
</dbReference>
<gene>
    <name evidence="1" type="ORF">BDBG_18043</name>
</gene>
<evidence type="ECO:0000313" key="1">
    <source>
        <dbReference type="EMBL" id="OAT14450.1"/>
    </source>
</evidence>
<feature type="non-terminal residue" evidence="1">
    <location>
        <position position="69"/>
    </location>
</feature>
<dbReference type="GO" id="GO:0046982">
    <property type="term" value="F:protein heterodimerization activity"/>
    <property type="evidence" value="ECO:0007669"/>
    <property type="project" value="InterPro"/>
</dbReference>
<feature type="non-terminal residue" evidence="1">
    <location>
        <position position="1"/>
    </location>
</feature>
<protein>
    <submittedName>
        <fullName evidence="1">Uncharacterized protein</fullName>
    </submittedName>
</protein>
<dbReference type="OrthoDB" id="4211898at2759"/>
<sequence length="69" mass="8122">NLIFLQIIFICLICEINEENHKFQYSALNVIQVTAECTLIILFKYSIKIITHYSYVTLTVRETQLIINI</sequence>
<dbReference type="GeneID" id="42529532"/>
<keyword evidence="2" id="KW-1185">Reference proteome</keyword>
<dbReference type="Gene3D" id="1.10.20.10">
    <property type="entry name" value="Histone, subunit A"/>
    <property type="match status" value="1"/>
</dbReference>
<dbReference type="RefSeq" id="XP_031581449.1">
    <property type="nucleotide sequence ID" value="XM_031725633.1"/>
</dbReference>
<dbReference type="EMBL" id="GG657495">
    <property type="protein sequence ID" value="OAT14450.1"/>
    <property type="molecule type" value="Genomic_DNA"/>
</dbReference>
<name>A0A179V2Z3_BLAGS</name>
<dbReference type="KEGG" id="bgh:BDBG_18043"/>
<reference evidence="2" key="1">
    <citation type="journal article" date="2015" name="PLoS Genet.">
        <title>The dynamic genome and transcriptome of the human fungal pathogen Blastomyces and close relative Emmonsia.</title>
        <authorList>
            <person name="Munoz J.F."/>
            <person name="Gauthier G.M."/>
            <person name="Desjardins C.A."/>
            <person name="Gallo J.E."/>
            <person name="Holder J."/>
            <person name="Sullivan T.D."/>
            <person name="Marty A.J."/>
            <person name="Carmen J.C."/>
            <person name="Chen Z."/>
            <person name="Ding L."/>
            <person name="Gujja S."/>
            <person name="Magrini V."/>
            <person name="Misas E."/>
            <person name="Mitreva M."/>
            <person name="Priest M."/>
            <person name="Saif S."/>
            <person name="Whiston E.A."/>
            <person name="Young S."/>
            <person name="Zeng Q."/>
            <person name="Goldman W.E."/>
            <person name="Mardis E.R."/>
            <person name="Taylor J.W."/>
            <person name="McEwen J.G."/>
            <person name="Clay O.K."/>
            <person name="Klein B.S."/>
            <person name="Cuomo C.A."/>
        </authorList>
    </citation>
    <scope>NUCLEOTIDE SEQUENCE [LARGE SCALE GENOMIC DNA]</scope>
    <source>
        <strain evidence="2">SLH14081</strain>
    </source>
</reference>
<dbReference type="VEuPathDB" id="FungiDB:BDBG_18043"/>
<accession>A0A179V2Z3</accession>
<evidence type="ECO:0000313" key="2">
    <source>
        <dbReference type="Proteomes" id="UP000002038"/>
    </source>
</evidence>
<dbReference type="Proteomes" id="UP000002038">
    <property type="component" value="Unassembled WGS sequence"/>
</dbReference>
<dbReference type="AlphaFoldDB" id="A0A179V2Z3"/>
<organism evidence="1 2">
    <name type="scientific">Blastomyces gilchristii (strain SLH14081)</name>
    <name type="common">Blastomyces dermatitidis</name>
    <dbReference type="NCBI Taxonomy" id="559298"/>
    <lineage>
        <taxon>Eukaryota</taxon>
        <taxon>Fungi</taxon>
        <taxon>Dikarya</taxon>
        <taxon>Ascomycota</taxon>
        <taxon>Pezizomycotina</taxon>
        <taxon>Eurotiomycetes</taxon>
        <taxon>Eurotiomycetidae</taxon>
        <taxon>Onygenales</taxon>
        <taxon>Ajellomycetaceae</taxon>
        <taxon>Blastomyces</taxon>
    </lineage>
</organism>
<proteinExistence type="predicted"/>